<keyword evidence="6" id="KW-1185">Reference proteome</keyword>
<keyword evidence="1" id="KW-0732">Signal</keyword>
<dbReference type="Pfam" id="PF14498">
    <property type="entry name" value="Glyco_hyd_65N_2"/>
    <property type="match status" value="1"/>
</dbReference>
<sequence>MRYTLLLIFLLLAVRPLAAQTDSRHRFHFTEPACVWEEQLPLGNGRIGLMSDGRPTDETITLNEISMWSGSPQETANPVARESLPEIRRLLFAGEYRKAEQLVYQTFVCGGAGSNHGQGANAPYGAYQLFGRLHLKHRGISPEVTDYVRSLDIDSATAETRFRSGGVLYTRRYYTSFADDVAVVELTASRNGTLSFDMEWSRPENARYYADSIAGVVIEGALPDGQGGAGVRYRGEARIFLPDGGSVTCRDAAVELRGATRAYIIIALATSFGGNDEQETVRHLMHDAVTHRPLAELWRAHTTAFDKQFGQSATIRLGTHPNEQLPIPERLRLFHQNGDDFALPALYYKYGLYLLASSTRVGGLPPNLQGLWAHQTQTPWNGDYHLNINLQMNYWPAESGNLSHLHTTLADWTLAQVESGRRTARDFYGADGWVTHILGNVWQFTAPGEHPSWGATNTSAAWLCQHLYRHYLYSQDTTYLRSVYPAMREAARFFADVLVTDPRSSWLVTAPTTSPENAYISPSGDVVHVAAGSTMDNQIIRELFDNTLSTARTLSVTDALLGTLAVKRHLLMPTTIAADGRIMEWLEPYEEVEPHHRHVSHLYALYPGNQISTEHTPDLATAARKTLEVRGDDGTSWSMAWKICFWARLGDGDRAWSLLSRLLRPATVRGMSYEGYGSGTLPNLFSAHPPFQIDGNLGGAAGIMEMLVQSEAGHVELLPALPSDWSASGSVSHAKVVGNALISFTWKEGRITDFTLRASAPYRHKLLARRGLDSLNFHVMGTGSANREGDYWVFDLHFGDVIRAIDSSRIP</sequence>
<dbReference type="InterPro" id="IPR049053">
    <property type="entry name" value="AFCA-like_C"/>
</dbReference>
<feature type="signal peptide" evidence="1">
    <location>
        <begin position="1"/>
        <end position="19"/>
    </location>
</feature>
<dbReference type="GO" id="GO:0004560">
    <property type="term" value="F:alpha-L-fucosidase activity"/>
    <property type="evidence" value="ECO:0007669"/>
    <property type="project" value="InterPro"/>
</dbReference>
<accession>A0A2U1FJ32</accession>
<dbReference type="InterPro" id="IPR008928">
    <property type="entry name" value="6-hairpin_glycosidase_sf"/>
</dbReference>
<dbReference type="Pfam" id="PF21307">
    <property type="entry name" value="Glyco_hydro_95_C"/>
    <property type="match status" value="1"/>
</dbReference>
<dbReference type="AlphaFoldDB" id="A0A2U1FJ32"/>
<dbReference type="InterPro" id="IPR054363">
    <property type="entry name" value="GH95_cat"/>
</dbReference>
<dbReference type="Proteomes" id="UP000245462">
    <property type="component" value="Unassembled WGS sequence"/>
</dbReference>
<dbReference type="InterPro" id="IPR016518">
    <property type="entry name" value="Alpha-L-fucosidase"/>
</dbReference>
<evidence type="ECO:0000259" key="3">
    <source>
        <dbReference type="Pfam" id="PF21307"/>
    </source>
</evidence>
<dbReference type="Gene3D" id="1.50.10.10">
    <property type="match status" value="1"/>
</dbReference>
<comment type="caution">
    <text evidence="5">The sequence shown here is derived from an EMBL/GenBank/DDBJ whole genome shotgun (WGS) entry which is preliminary data.</text>
</comment>
<evidence type="ECO:0000313" key="6">
    <source>
        <dbReference type="Proteomes" id="UP000245462"/>
    </source>
</evidence>
<feature type="domain" description="Alpha fucosidase A-like C-terminal" evidence="3">
    <location>
        <begin position="709"/>
        <end position="766"/>
    </location>
</feature>
<feature type="chain" id="PRO_5015637006" evidence="1">
    <location>
        <begin position="20"/>
        <end position="811"/>
    </location>
</feature>
<feature type="domain" description="Glycosyl hydrolase family 95 catalytic" evidence="4">
    <location>
        <begin position="295"/>
        <end position="707"/>
    </location>
</feature>
<evidence type="ECO:0000259" key="4">
    <source>
        <dbReference type="Pfam" id="PF22124"/>
    </source>
</evidence>
<reference evidence="5 6" key="1">
    <citation type="submission" date="2018-04" db="EMBL/GenBank/DDBJ databases">
        <title>Genomic Encyclopedia of Type Strains, Phase IV (KMG-IV): sequencing the most valuable type-strain genomes for metagenomic binning, comparative biology and taxonomic classification.</title>
        <authorList>
            <person name="Goeker M."/>
        </authorList>
    </citation>
    <scope>NUCLEOTIDE SEQUENCE [LARGE SCALE GENOMIC DNA]</scope>
    <source>
        <strain evidence="5 6">DSM 28520</strain>
    </source>
</reference>
<evidence type="ECO:0000313" key="5">
    <source>
        <dbReference type="EMBL" id="PVZ12188.1"/>
    </source>
</evidence>
<organism evidence="5 6">
    <name type="scientific">Porphyromonas loveana</name>
    <dbReference type="NCBI Taxonomy" id="1884669"/>
    <lineage>
        <taxon>Bacteria</taxon>
        <taxon>Pseudomonadati</taxon>
        <taxon>Bacteroidota</taxon>
        <taxon>Bacteroidia</taxon>
        <taxon>Bacteroidales</taxon>
        <taxon>Porphyromonadaceae</taxon>
        <taxon>Porphyromonas</taxon>
    </lineage>
</organism>
<evidence type="ECO:0000256" key="1">
    <source>
        <dbReference type="SAM" id="SignalP"/>
    </source>
</evidence>
<dbReference type="PIRSF" id="PIRSF007663">
    <property type="entry name" value="UCP007663"/>
    <property type="match status" value="1"/>
</dbReference>
<protein>
    <submittedName>
        <fullName evidence="5">Alpha-L-fucosidase 2</fullName>
    </submittedName>
</protein>
<dbReference type="SUPFAM" id="SSF48208">
    <property type="entry name" value="Six-hairpin glycosidases"/>
    <property type="match status" value="1"/>
</dbReference>
<proteinExistence type="predicted"/>
<gene>
    <name evidence="5" type="ORF">C7382_10575</name>
</gene>
<dbReference type="InterPro" id="IPR012341">
    <property type="entry name" value="6hp_glycosidase-like_sf"/>
</dbReference>
<dbReference type="InterPro" id="IPR027414">
    <property type="entry name" value="GH95_N_dom"/>
</dbReference>
<name>A0A2U1FJ32_9PORP</name>
<evidence type="ECO:0000259" key="2">
    <source>
        <dbReference type="Pfam" id="PF14498"/>
    </source>
</evidence>
<dbReference type="PANTHER" id="PTHR31084">
    <property type="entry name" value="ALPHA-L-FUCOSIDASE 2"/>
    <property type="match status" value="1"/>
</dbReference>
<dbReference type="PANTHER" id="PTHR31084:SF0">
    <property type="entry name" value="ALPHA-L-FUCOSIDASE 2"/>
    <property type="match status" value="1"/>
</dbReference>
<dbReference type="EMBL" id="QEKY01000005">
    <property type="protein sequence ID" value="PVZ12188.1"/>
    <property type="molecule type" value="Genomic_DNA"/>
</dbReference>
<dbReference type="GO" id="GO:0005975">
    <property type="term" value="P:carbohydrate metabolic process"/>
    <property type="evidence" value="ECO:0007669"/>
    <property type="project" value="InterPro"/>
</dbReference>
<dbReference type="Pfam" id="PF22124">
    <property type="entry name" value="Glyco_hydro_95_cat"/>
    <property type="match status" value="1"/>
</dbReference>
<feature type="domain" description="Glycosyl hydrolase family 95 N-terminal" evidence="2">
    <location>
        <begin position="29"/>
        <end position="273"/>
    </location>
</feature>